<name>A0A4D6MPS3_VIGUN</name>
<sequence>MPQSLHQPYSCTPSPTPTLLEVCHYRTTRGTYDNHATPLQHVLLRRATIFVLYSSPKRTSMASSSRHRPLQIIALLENHHGCTTQARRNRLRLHSSGTICTPHATMLDAKQPCSSHSRQKMHLFARVTNLALLAFPPPPHQPP</sequence>
<proteinExistence type="predicted"/>
<accession>A0A4D6MPS3</accession>
<dbReference type="EMBL" id="CP039352">
    <property type="protein sequence ID" value="QCE03038.1"/>
    <property type="molecule type" value="Genomic_DNA"/>
</dbReference>
<evidence type="ECO:0000313" key="2">
    <source>
        <dbReference type="Proteomes" id="UP000501690"/>
    </source>
</evidence>
<reference evidence="1 2" key="1">
    <citation type="submission" date="2019-04" db="EMBL/GenBank/DDBJ databases">
        <title>An improved genome assembly and genetic linkage map for asparagus bean, Vigna unguiculata ssp. sesquipedialis.</title>
        <authorList>
            <person name="Xia Q."/>
            <person name="Zhang R."/>
            <person name="Dong Y."/>
        </authorList>
    </citation>
    <scope>NUCLEOTIDE SEQUENCE [LARGE SCALE GENOMIC DNA]</scope>
    <source>
        <tissue evidence="1">Leaf</tissue>
    </source>
</reference>
<gene>
    <name evidence="1" type="ORF">DEO72_LG8g1056</name>
</gene>
<evidence type="ECO:0000313" key="1">
    <source>
        <dbReference type="EMBL" id="QCE03038.1"/>
    </source>
</evidence>
<dbReference type="Proteomes" id="UP000501690">
    <property type="component" value="Linkage Group LG8"/>
</dbReference>
<keyword evidence="2" id="KW-1185">Reference proteome</keyword>
<organism evidence="1 2">
    <name type="scientific">Vigna unguiculata</name>
    <name type="common">Cowpea</name>
    <dbReference type="NCBI Taxonomy" id="3917"/>
    <lineage>
        <taxon>Eukaryota</taxon>
        <taxon>Viridiplantae</taxon>
        <taxon>Streptophyta</taxon>
        <taxon>Embryophyta</taxon>
        <taxon>Tracheophyta</taxon>
        <taxon>Spermatophyta</taxon>
        <taxon>Magnoliopsida</taxon>
        <taxon>eudicotyledons</taxon>
        <taxon>Gunneridae</taxon>
        <taxon>Pentapetalae</taxon>
        <taxon>rosids</taxon>
        <taxon>fabids</taxon>
        <taxon>Fabales</taxon>
        <taxon>Fabaceae</taxon>
        <taxon>Papilionoideae</taxon>
        <taxon>50 kb inversion clade</taxon>
        <taxon>NPAAA clade</taxon>
        <taxon>indigoferoid/millettioid clade</taxon>
        <taxon>Phaseoleae</taxon>
        <taxon>Vigna</taxon>
    </lineage>
</organism>
<dbReference type="AlphaFoldDB" id="A0A4D6MPS3"/>
<protein>
    <submittedName>
        <fullName evidence="1">Uncharacterized protein</fullName>
    </submittedName>
</protein>